<evidence type="ECO:0000256" key="2">
    <source>
        <dbReference type="ARBA" id="ARBA00022519"/>
    </source>
</evidence>
<proteinExistence type="predicted"/>
<evidence type="ECO:0000256" key="3">
    <source>
        <dbReference type="ARBA" id="ARBA00023136"/>
    </source>
</evidence>
<reference evidence="5" key="1">
    <citation type="journal article" date="2019" name="Int. J. Syst. Evol. Microbiol.">
        <title>The Global Catalogue of Microorganisms (GCM) 10K type strain sequencing project: providing services to taxonomists for standard genome sequencing and annotation.</title>
        <authorList>
            <consortium name="The Broad Institute Genomics Platform"/>
            <consortium name="The Broad Institute Genome Sequencing Center for Infectious Disease"/>
            <person name="Wu L."/>
            <person name="Ma J."/>
        </authorList>
    </citation>
    <scope>NUCLEOTIDE SEQUENCE [LARGE SCALE GENOMIC DNA]</scope>
    <source>
        <strain evidence="5">JCM 32226</strain>
    </source>
</reference>
<gene>
    <name evidence="4" type="ORF">GCM10023095_13180</name>
</gene>
<dbReference type="InterPro" id="IPR009948">
    <property type="entry name" value="Syd"/>
</dbReference>
<sequence>MANLESALNTRFHPAVAAFYGHWFSQPLQASFKGLSLTLLQPWNEADYERLQENLLAHWLMQRRLKLPESHFLATTRRDDRVISLDNLSGAVQLEQLGVGCVAVLATDLATFLNRLEPLVAPVPGEVGD</sequence>
<evidence type="ECO:0008006" key="6">
    <source>
        <dbReference type="Google" id="ProtNLM"/>
    </source>
</evidence>
<dbReference type="InterPro" id="IPR038228">
    <property type="entry name" value="Syd_sf"/>
</dbReference>
<evidence type="ECO:0000313" key="4">
    <source>
        <dbReference type="EMBL" id="GAA4497111.1"/>
    </source>
</evidence>
<evidence type="ECO:0000256" key="1">
    <source>
        <dbReference type="ARBA" id="ARBA00022475"/>
    </source>
</evidence>
<dbReference type="Gene3D" id="3.40.1580.20">
    <property type="entry name" value="Syd protein"/>
    <property type="match status" value="1"/>
</dbReference>
<dbReference type="Proteomes" id="UP001501321">
    <property type="component" value="Unassembled WGS sequence"/>
</dbReference>
<organism evidence="4 5">
    <name type="scientific">Pseudaeromonas paramecii</name>
    <dbReference type="NCBI Taxonomy" id="2138166"/>
    <lineage>
        <taxon>Bacteria</taxon>
        <taxon>Pseudomonadati</taxon>
        <taxon>Pseudomonadota</taxon>
        <taxon>Gammaproteobacteria</taxon>
        <taxon>Aeromonadales</taxon>
        <taxon>Aeromonadaceae</taxon>
        <taxon>Pseudaeromonas</taxon>
    </lineage>
</organism>
<protein>
    <recommendedName>
        <fullName evidence="6">SecY interacting protein Syd</fullName>
    </recommendedName>
</protein>
<keyword evidence="5" id="KW-1185">Reference proteome</keyword>
<comment type="caution">
    <text evidence="4">The sequence shown here is derived from an EMBL/GenBank/DDBJ whole genome shotgun (WGS) entry which is preliminary data.</text>
</comment>
<keyword evidence="2" id="KW-0997">Cell inner membrane</keyword>
<dbReference type="EMBL" id="BAABFC010000009">
    <property type="protein sequence ID" value="GAA4497111.1"/>
    <property type="molecule type" value="Genomic_DNA"/>
</dbReference>
<dbReference type="CDD" id="cd16323">
    <property type="entry name" value="Syd"/>
    <property type="match status" value="1"/>
</dbReference>
<dbReference type="Pfam" id="PF07348">
    <property type="entry name" value="Syd"/>
    <property type="match status" value="1"/>
</dbReference>
<keyword evidence="3" id="KW-0472">Membrane</keyword>
<keyword evidence="1" id="KW-1003">Cell membrane</keyword>
<name>A0ABP8Q3N1_9GAMM</name>
<evidence type="ECO:0000313" key="5">
    <source>
        <dbReference type="Proteomes" id="UP001501321"/>
    </source>
</evidence>
<accession>A0ABP8Q3N1</accession>